<dbReference type="EMBL" id="GL871056">
    <property type="protein sequence ID" value="EGC35565.1"/>
    <property type="molecule type" value="Genomic_DNA"/>
</dbReference>
<evidence type="ECO:0000313" key="2">
    <source>
        <dbReference type="EMBL" id="EGC35565.1"/>
    </source>
</evidence>
<dbReference type="CDD" id="cd00030">
    <property type="entry name" value="C2"/>
    <property type="match status" value="1"/>
</dbReference>
<dbReference type="Gene3D" id="2.60.40.150">
    <property type="entry name" value="C2 domain"/>
    <property type="match status" value="1"/>
</dbReference>
<dbReference type="InParanoid" id="F0ZKJ1"/>
<accession>F0ZKJ1</accession>
<protein>
    <recommendedName>
        <fullName evidence="1">C2 domain-containing protein</fullName>
    </recommendedName>
</protein>
<dbReference type="InterPro" id="IPR014752">
    <property type="entry name" value="Arrestin-like_C"/>
</dbReference>
<proteinExistence type="predicted"/>
<dbReference type="InterPro" id="IPR001660">
    <property type="entry name" value="SAM"/>
</dbReference>
<dbReference type="SUPFAM" id="SSF47769">
    <property type="entry name" value="SAM/Pointed domain"/>
    <property type="match status" value="1"/>
</dbReference>
<dbReference type="AlphaFoldDB" id="F0ZKJ1"/>
<dbReference type="RefSeq" id="XP_003287936.1">
    <property type="nucleotide sequence ID" value="XM_003287888.1"/>
</dbReference>
<dbReference type="GO" id="GO:0106070">
    <property type="term" value="P:regulation of adenylate cyclase-activating G protein-coupled receptor signaling pathway"/>
    <property type="evidence" value="ECO:0007669"/>
    <property type="project" value="EnsemblProtists"/>
</dbReference>
<dbReference type="SMART" id="SM00239">
    <property type="entry name" value="C2"/>
    <property type="match status" value="1"/>
</dbReference>
<dbReference type="GO" id="GO:0002031">
    <property type="term" value="P:G protein-coupled receptor internalization"/>
    <property type="evidence" value="ECO:0007669"/>
    <property type="project" value="EnsemblProtists"/>
</dbReference>
<dbReference type="Gene3D" id="2.60.40.640">
    <property type="match status" value="2"/>
</dbReference>
<evidence type="ECO:0000313" key="3">
    <source>
        <dbReference type="Proteomes" id="UP000001064"/>
    </source>
</evidence>
<dbReference type="InterPro" id="IPR000008">
    <property type="entry name" value="C2_dom"/>
</dbReference>
<organism evidence="2 3">
    <name type="scientific">Dictyostelium purpureum</name>
    <name type="common">Slime mold</name>
    <dbReference type="NCBI Taxonomy" id="5786"/>
    <lineage>
        <taxon>Eukaryota</taxon>
        <taxon>Amoebozoa</taxon>
        <taxon>Evosea</taxon>
        <taxon>Eumycetozoa</taxon>
        <taxon>Dictyostelia</taxon>
        <taxon>Dictyosteliales</taxon>
        <taxon>Dictyosteliaceae</taxon>
        <taxon>Dictyostelium</taxon>
    </lineage>
</organism>
<dbReference type="PANTHER" id="PTHR11188">
    <property type="entry name" value="ARRESTIN DOMAIN CONTAINING PROTEIN"/>
    <property type="match status" value="1"/>
</dbReference>
<dbReference type="SUPFAM" id="SSF49562">
    <property type="entry name" value="C2 domain (Calcium/lipid-binding domain, CaLB)"/>
    <property type="match status" value="1"/>
</dbReference>
<dbReference type="PANTHER" id="PTHR11188:SF17">
    <property type="entry name" value="FI21816P1"/>
    <property type="match status" value="1"/>
</dbReference>
<dbReference type="GO" id="GO:0005829">
    <property type="term" value="C:cytosol"/>
    <property type="evidence" value="ECO:0007669"/>
    <property type="project" value="EnsemblProtists"/>
</dbReference>
<dbReference type="InterPro" id="IPR035892">
    <property type="entry name" value="C2_domain_sf"/>
</dbReference>
<dbReference type="InterPro" id="IPR013761">
    <property type="entry name" value="SAM/pointed_sf"/>
</dbReference>
<dbReference type="PROSITE" id="PS50004">
    <property type="entry name" value="C2"/>
    <property type="match status" value="1"/>
</dbReference>
<dbReference type="SUPFAM" id="SSF81296">
    <property type="entry name" value="E set domains"/>
    <property type="match status" value="2"/>
</dbReference>
<dbReference type="GO" id="GO:0008603">
    <property type="term" value="F:cAMP-dependent protein kinase regulator activity"/>
    <property type="evidence" value="ECO:0007669"/>
    <property type="project" value="EnsemblProtists"/>
</dbReference>
<name>F0ZKJ1_DICPU</name>
<dbReference type="GO" id="GO:0015031">
    <property type="term" value="P:protein transport"/>
    <property type="evidence" value="ECO:0000318"/>
    <property type="project" value="GO_Central"/>
</dbReference>
<gene>
    <name evidence="2" type="ORF">DICPUDRAFT_152122</name>
</gene>
<dbReference type="Gene3D" id="1.10.150.50">
    <property type="entry name" value="Transcription Factor, Ets-1"/>
    <property type="match status" value="1"/>
</dbReference>
<dbReference type="GO" id="GO:0005737">
    <property type="term" value="C:cytoplasm"/>
    <property type="evidence" value="ECO:0000318"/>
    <property type="project" value="GO_Central"/>
</dbReference>
<dbReference type="Proteomes" id="UP000001064">
    <property type="component" value="Unassembled WGS sequence"/>
</dbReference>
<dbReference type="Pfam" id="PF00536">
    <property type="entry name" value="SAM_1"/>
    <property type="match status" value="1"/>
</dbReference>
<dbReference type="STRING" id="5786.F0ZKJ1"/>
<sequence length="627" mass="71229">MSTATTANVPRTLKIVIIEGKELKGLDSGGVSDCFLKFKCNNVSAKTEVIKKTTSPIWKHMISVGPVEDNSLLSFFVMDWERIGTSRPMGKVEIPCLELAAGAKRNQHDQWLRLDTKGFIRVSYEFSPPYPLEVDPAEPPPQSFINQPAVYFKPIYLPTFQTEVVSTGQTTAKFIMPGSVYHSRSFIAGEPVNCSLIINVLEPRIVVRSLNLTFDGSVTFRGKKQRKLVNDYRDLLLGYGELNNVSAANRGHYHKITLERGKHIFPFQFFLDKTCKSTVQMVNGYSVSYGLYFSADIVNQPDIGLYQEIKVVNLEDTVYKMTVSPMNGSASKSPLTGGNISMNAKSVKNSFYPGEEIELEMDINNTSKKKIKAVDIVLQRLDYSGTDTTPLYTNVLTMTKKCYPKIKPNTQRNMMTVIELPNSQLMVPSISETKMTRIEYQLLVNLDIPNCVDLRLKLPVVIVQPDPKLEYLPNALTEIGDIPRYINNWTVRHFHSWVLFKMQCPDVIKNNPEFYQYHLNGLDLMKLNNDTLFNILKGAGPRTQELVSDLQVQIFQIQAVRDLLKELQIPSFIETFEKESITFEILPYLTYNDILSLGLPIGDAKRLEIKIKQINQQQQYCDINNKQ</sequence>
<dbReference type="FunCoup" id="F0ZKJ1">
    <property type="interactions" value="1"/>
</dbReference>
<dbReference type="GeneID" id="10501262"/>
<dbReference type="SMART" id="SM01017">
    <property type="entry name" value="Arrestin_C"/>
    <property type="match status" value="1"/>
</dbReference>
<evidence type="ECO:0000259" key="1">
    <source>
        <dbReference type="PROSITE" id="PS50004"/>
    </source>
</evidence>
<dbReference type="InterPro" id="IPR014756">
    <property type="entry name" value="Ig_E-set"/>
</dbReference>
<dbReference type="Pfam" id="PF02752">
    <property type="entry name" value="Arrestin_C"/>
    <property type="match status" value="1"/>
</dbReference>
<feature type="domain" description="C2" evidence="1">
    <location>
        <begin position="1"/>
        <end position="112"/>
    </location>
</feature>
<dbReference type="KEGG" id="dpp:DICPUDRAFT_152122"/>
<dbReference type="GO" id="GO:0031210">
    <property type="term" value="F:phosphatidylcholine binding"/>
    <property type="evidence" value="ECO:0007669"/>
    <property type="project" value="EnsemblProtists"/>
</dbReference>
<dbReference type="InterPro" id="IPR050357">
    <property type="entry name" value="Arrestin_domain-protein"/>
</dbReference>
<dbReference type="GO" id="GO:0001786">
    <property type="term" value="F:phosphatidylserine binding"/>
    <property type="evidence" value="ECO:0007669"/>
    <property type="project" value="EnsemblProtists"/>
</dbReference>
<dbReference type="GO" id="GO:0031152">
    <property type="term" value="P:aggregation involved in sorocarp development"/>
    <property type="evidence" value="ECO:0007669"/>
    <property type="project" value="EnsemblProtists"/>
</dbReference>
<dbReference type="Pfam" id="PF00168">
    <property type="entry name" value="C2"/>
    <property type="match status" value="1"/>
</dbReference>
<dbReference type="OrthoDB" id="30292at2759"/>
<dbReference type="OMA" id="KNSFYPG"/>
<dbReference type="GO" id="GO:0042802">
    <property type="term" value="F:identical protein binding"/>
    <property type="evidence" value="ECO:0007669"/>
    <property type="project" value="EnsemblProtists"/>
</dbReference>
<keyword evidence="3" id="KW-1185">Reference proteome</keyword>
<reference evidence="3" key="1">
    <citation type="journal article" date="2011" name="Genome Biol.">
        <title>Comparative genomics of the social amoebae Dictyostelium discoideum and Dictyostelium purpureum.</title>
        <authorList>
            <consortium name="US DOE Joint Genome Institute (JGI-PGF)"/>
            <person name="Sucgang R."/>
            <person name="Kuo A."/>
            <person name="Tian X."/>
            <person name="Salerno W."/>
            <person name="Parikh A."/>
            <person name="Feasley C.L."/>
            <person name="Dalin E."/>
            <person name="Tu H."/>
            <person name="Huang E."/>
            <person name="Barry K."/>
            <person name="Lindquist E."/>
            <person name="Shapiro H."/>
            <person name="Bruce D."/>
            <person name="Schmutz J."/>
            <person name="Salamov A."/>
            <person name="Fey P."/>
            <person name="Gaudet P."/>
            <person name="Anjard C."/>
            <person name="Babu M.M."/>
            <person name="Basu S."/>
            <person name="Bushmanova Y."/>
            <person name="van der Wel H."/>
            <person name="Katoh-Kurasawa M."/>
            <person name="Dinh C."/>
            <person name="Coutinho P.M."/>
            <person name="Saito T."/>
            <person name="Elias M."/>
            <person name="Schaap P."/>
            <person name="Kay R.R."/>
            <person name="Henrissat B."/>
            <person name="Eichinger L."/>
            <person name="Rivero F."/>
            <person name="Putnam N.H."/>
            <person name="West C.M."/>
            <person name="Loomis W.F."/>
            <person name="Chisholm R.L."/>
            <person name="Shaulsky G."/>
            <person name="Strassmann J.E."/>
            <person name="Queller D.C."/>
            <person name="Kuspa A."/>
            <person name="Grigoriev I.V."/>
        </authorList>
    </citation>
    <scope>NUCLEOTIDE SEQUENCE [LARGE SCALE GENOMIC DNA]</scope>
    <source>
        <strain evidence="3">QSDP1</strain>
    </source>
</reference>
<dbReference type="eggNOG" id="KOG3780">
    <property type="taxonomic scope" value="Eukaryota"/>
</dbReference>
<dbReference type="InterPro" id="IPR011022">
    <property type="entry name" value="Arrestin_C-like"/>
</dbReference>
<dbReference type="VEuPathDB" id="AmoebaDB:DICPUDRAFT_152122"/>
<dbReference type="GO" id="GO:0005886">
    <property type="term" value="C:plasma membrane"/>
    <property type="evidence" value="ECO:0007669"/>
    <property type="project" value="EnsemblProtists"/>
</dbReference>